<dbReference type="NCBIfam" id="NF005826">
    <property type="entry name" value="PRK07718.1"/>
    <property type="match status" value="1"/>
</dbReference>
<dbReference type="STRING" id="1385511.GCA_000425225_01047"/>
<sequence length="140" mass="16118">MNQKVFKTMLAILIVITVIGVVALVMVMTISGKEKEDGKPSIDEVVENSLETEELTTDLKNDRFVRIQFRIVTNSKDAKEELQKRDFQLKNILIKELSKMNQDEFKTGVDNLENMLKTRLNELMVEGKVIDVYTIKKVLQ</sequence>
<keyword evidence="7 10" id="KW-0283">Flagellar rotation</keyword>
<evidence type="ECO:0000256" key="6">
    <source>
        <dbReference type="ARBA" id="ARBA00022692"/>
    </source>
</evidence>
<evidence type="ECO:0000256" key="9">
    <source>
        <dbReference type="ARBA" id="ARBA00023136"/>
    </source>
</evidence>
<comment type="caution">
    <text evidence="11">The sequence shown here is derived from an EMBL/GenBank/DDBJ whole genome shotgun (WGS) entry which is preliminary data.</text>
</comment>
<comment type="function">
    <text evidence="1 10">Controls the rotational direction of flagella during chemotaxis.</text>
</comment>
<keyword evidence="11" id="KW-0966">Cell projection</keyword>
<keyword evidence="4 10" id="KW-1003">Cell membrane</keyword>
<evidence type="ECO:0000256" key="5">
    <source>
        <dbReference type="ARBA" id="ARBA00022500"/>
    </source>
</evidence>
<keyword evidence="6 10" id="KW-0812">Transmembrane</keyword>
<dbReference type="AlphaFoldDB" id="A0A0A5G683"/>
<accession>A0A0A5G683</accession>
<dbReference type="GO" id="GO:0005886">
    <property type="term" value="C:plasma membrane"/>
    <property type="evidence" value="ECO:0007669"/>
    <property type="project" value="UniProtKB-SubCell"/>
</dbReference>
<dbReference type="eggNOG" id="COG1580">
    <property type="taxonomic scope" value="Bacteria"/>
</dbReference>
<comment type="similarity">
    <text evidence="3 10">Belongs to the FliL family.</text>
</comment>
<feature type="transmembrane region" description="Helical" evidence="10">
    <location>
        <begin position="6"/>
        <end position="30"/>
    </location>
</feature>
<gene>
    <name evidence="11" type="ORF">N783_08355</name>
</gene>
<reference evidence="11 12" key="1">
    <citation type="submission" date="2013-08" db="EMBL/GenBank/DDBJ databases">
        <authorList>
            <person name="Huang J."/>
            <person name="Wang G."/>
        </authorList>
    </citation>
    <scope>NUCLEOTIDE SEQUENCE [LARGE SCALE GENOMIC DNA]</scope>
    <source>
        <strain evidence="11 12">BH030004</strain>
    </source>
</reference>
<name>A0A0A5G683_9BACI</name>
<dbReference type="EMBL" id="AVPF01000019">
    <property type="protein sequence ID" value="KGX88631.1"/>
    <property type="molecule type" value="Genomic_DNA"/>
</dbReference>
<dbReference type="Proteomes" id="UP000030403">
    <property type="component" value="Unassembled WGS sequence"/>
</dbReference>
<keyword evidence="12" id="KW-1185">Reference proteome</keyword>
<dbReference type="GO" id="GO:0009425">
    <property type="term" value="C:bacterial-type flagellum basal body"/>
    <property type="evidence" value="ECO:0007669"/>
    <property type="project" value="InterPro"/>
</dbReference>
<protein>
    <recommendedName>
        <fullName evidence="10">Flagellar protein FliL</fullName>
    </recommendedName>
</protein>
<organism evidence="11 12">
    <name type="scientific">Pontibacillus marinus BH030004 = DSM 16465</name>
    <dbReference type="NCBI Taxonomy" id="1385511"/>
    <lineage>
        <taxon>Bacteria</taxon>
        <taxon>Bacillati</taxon>
        <taxon>Bacillota</taxon>
        <taxon>Bacilli</taxon>
        <taxon>Bacillales</taxon>
        <taxon>Bacillaceae</taxon>
        <taxon>Pontibacillus</taxon>
    </lineage>
</organism>
<evidence type="ECO:0000256" key="7">
    <source>
        <dbReference type="ARBA" id="ARBA00022779"/>
    </source>
</evidence>
<evidence type="ECO:0000256" key="10">
    <source>
        <dbReference type="RuleBase" id="RU364125"/>
    </source>
</evidence>
<keyword evidence="11" id="KW-0282">Flagellum</keyword>
<evidence type="ECO:0000256" key="8">
    <source>
        <dbReference type="ARBA" id="ARBA00022989"/>
    </source>
</evidence>
<proteinExistence type="inferred from homology"/>
<evidence type="ECO:0000256" key="3">
    <source>
        <dbReference type="ARBA" id="ARBA00008281"/>
    </source>
</evidence>
<keyword evidence="9 10" id="KW-0472">Membrane</keyword>
<dbReference type="InterPro" id="IPR005503">
    <property type="entry name" value="FliL"/>
</dbReference>
<evidence type="ECO:0000256" key="1">
    <source>
        <dbReference type="ARBA" id="ARBA00002254"/>
    </source>
</evidence>
<evidence type="ECO:0000313" key="12">
    <source>
        <dbReference type="Proteomes" id="UP000030403"/>
    </source>
</evidence>
<evidence type="ECO:0000256" key="4">
    <source>
        <dbReference type="ARBA" id="ARBA00022475"/>
    </source>
</evidence>
<dbReference type="PANTHER" id="PTHR35091:SF2">
    <property type="entry name" value="FLAGELLAR PROTEIN FLIL"/>
    <property type="match status" value="1"/>
</dbReference>
<keyword evidence="5 10" id="KW-0145">Chemotaxis</keyword>
<evidence type="ECO:0000256" key="2">
    <source>
        <dbReference type="ARBA" id="ARBA00004162"/>
    </source>
</evidence>
<dbReference type="GO" id="GO:0071978">
    <property type="term" value="P:bacterial-type flagellum-dependent swarming motility"/>
    <property type="evidence" value="ECO:0007669"/>
    <property type="project" value="TreeGrafter"/>
</dbReference>
<keyword evidence="8 10" id="KW-1133">Transmembrane helix</keyword>
<dbReference type="GO" id="GO:0006935">
    <property type="term" value="P:chemotaxis"/>
    <property type="evidence" value="ECO:0007669"/>
    <property type="project" value="UniProtKB-KW"/>
</dbReference>
<dbReference type="PANTHER" id="PTHR35091">
    <property type="entry name" value="FLAGELLAR PROTEIN FLIL"/>
    <property type="match status" value="1"/>
</dbReference>
<dbReference type="RefSeq" id="WP_027448294.1">
    <property type="nucleotide sequence ID" value="NZ_AVPF01000019.1"/>
</dbReference>
<keyword evidence="11" id="KW-0969">Cilium</keyword>
<dbReference type="Pfam" id="PF03748">
    <property type="entry name" value="FliL"/>
    <property type="match status" value="1"/>
</dbReference>
<dbReference type="OrthoDB" id="2381796at2"/>
<evidence type="ECO:0000313" key="11">
    <source>
        <dbReference type="EMBL" id="KGX88631.1"/>
    </source>
</evidence>
<comment type="subcellular location">
    <subcellularLocation>
        <location evidence="2">Cell membrane</location>
        <topology evidence="2">Single-pass membrane protein</topology>
    </subcellularLocation>
</comment>